<keyword evidence="4" id="KW-1185">Reference proteome</keyword>
<evidence type="ECO:0000313" key="4">
    <source>
        <dbReference type="Proteomes" id="UP001370490"/>
    </source>
</evidence>
<feature type="repeat" description="PPR" evidence="2">
    <location>
        <begin position="73"/>
        <end position="107"/>
    </location>
</feature>
<name>A0AAN8Z8C9_9MAGN</name>
<dbReference type="NCBIfam" id="TIGR00756">
    <property type="entry name" value="PPR"/>
    <property type="match status" value="6"/>
</dbReference>
<evidence type="ECO:0000256" key="2">
    <source>
        <dbReference type="PROSITE-ProRule" id="PRU00708"/>
    </source>
</evidence>
<dbReference type="InterPro" id="IPR046960">
    <property type="entry name" value="PPR_At4g14850-like_plant"/>
</dbReference>
<dbReference type="AlphaFoldDB" id="A0AAN8Z8C9"/>
<dbReference type="FunFam" id="1.25.40.10:FF:000348">
    <property type="entry name" value="Pentatricopeptide repeat-containing protein chloroplastic"/>
    <property type="match status" value="1"/>
</dbReference>
<dbReference type="GO" id="GO:0009451">
    <property type="term" value="P:RNA modification"/>
    <property type="evidence" value="ECO:0007669"/>
    <property type="project" value="InterPro"/>
</dbReference>
<dbReference type="PANTHER" id="PTHR47926">
    <property type="entry name" value="PENTATRICOPEPTIDE REPEAT-CONTAINING PROTEIN"/>
    <property type="match status" value="1"/>
</dbReference>
<feature type="repeat" description="PPR" evidence="2">
    <location>
        <begin position="238"/>
        <end position="272"/>
    </location>
</feature>
<feature type="repeat" description="PPR" evidence="2">
    <location>
        <begin position="342"/>
        <end position="376"/>
    </location>
</feature>
<dbReference type="InterPro" id="IPR046848">
    <property type="entry name" value="E_motif"/>
</dbReference>
<dbReference type="EMBL" id="JBAMMX010000017">
    <property type="protein sequence ID" value="KAK6924273.1"/>
    <property type="molecule type" value="Genomic_DNA"/>
</dbReference>
<dbReference type="FunFam" id="1.25.40.10:FF:000442">
    <property type="entry name" value="Pentatricopeptide repeat-containing protein At3g49710"/>
    <property type="match status" value="1"/>
</dbReference>
<dbReference type="Pfam" id="PF20431">
    <property type="entry name" value="E_motif"/>
    <property type="match status" value="1"/>
</dbReference>
<feature type="repeat" description="PPR" evidence="2">
    <location>
        <begin position="311"/>
        <end position="341"/>
    </location>
</feature>
<feature type="repeat" description="PPR" evidence="2">
    <location>
        <begin position="176"/>
        <end position="210"/>
    </location>
</feature>
<dbReference type="FunFam" id="1.25.40.10:FF:000417">
    <property type="entry name" value="Pentatricopeptide repeat-containing protein At4g38010"/>
    <property type="match status" value="1"/>
</dbReference>
<protein>
    <submittedName>
        <fullName evidence="3">Pentatricopeptide repeat</fullName>
    </submittedName>
</protein>
<keyword evidence="1" id="KW-0677">Repeat</keyword>
<sequence length="576" mass="64355">MLSPIDPIHRYSTFLAECIKTKNLKLGKLLHSHLIKTALIFNQYLTNNLIFMYTKCNSIESAQTAFYDQPIRNTHSWNAILSGYCKYGFFDDAFILFDQMPEPNLVSYNILISGLSQHGFHEKSINVFRRMQRCHSNLSLDGYTVVSVAATCASLGALELIRQLHGAAIVIGLEFNVIAYNALIDAYGKCGMLDMSSLIFRRMPEKDLVSWTSMVVASARASKMEDAQRLFSEMPVKNAVSWTALISGFVQNGYGIEALNYFQEMQKAGVLPSAFTFVCALSACADLALIDTGKQFHGYIVRSGGRSDLMNLYVFNALIDMYCKCGDIRSAKILFDQMPEKDIVSWNSIITGFAQHGQGAESLVIFGKMIDSGIRPNHVTFLGVLSACCHNGLVSEGLNITEMMEKDYGIIPRSDHHAILIDLLGRKNRLTEAMELIKKAPTGSLNDVGIWGALLGAARVHGNLDIARVAAEALVKLEPKNAGRYVMLSNIFAAARKWDDAHRVRKIMKKKGLRKEIAYSWIEIRGTRHVFVAKDDSHSQIEEIYQVTCELVDQMKEVGYIADNRFSVLVEFEEVS</sequence>
<reference evidence="3 4" key="1">
    <citation type="submission" date="2023-12" db="EMBL/GenBank/DDBJ databases">
        <title>A high-quality genome assembly for Dillenia turbinata (Dilleniales).</title>
        <authorList>
            <person name="Chanderbali A."/>
        </authorList>
    </citation>
    <scope>NUCLEOTIDE SEQUENCE [LARGE SCALE GENOMIC DNA]</scope>
    <source>
        <strain evidence="3">LSX21</strain>
        <tissue evidence="3">Leaf</tissue>
    </source>
</reference>
<dbReference type="Pfam" id="PF01535">
    <property type="entry name" value="PPR"/>
    <property type="match status" value="3"/>
</dbReference>
<dbReference type="PROSITE" id="PS51375">
    <property type="entry name" value="PPR"/>
    <property type="match status" value="5"/>
</dbReference>
<dbReference type="InterPro" id="IPR011990">
    <property type="entry name" value="TPR-like_helical_dom_sf"/>
</dbReference>
<dbReference type="SUPFAM" id="SSF48452">
    <property type="entry name" value="TPR-like"/>
    <property type="match status" value="1"/>
</dbReference>
<proteinExistence type="predicted"/>
<evidence type="ECO:0000313" key="3">
    <source>
        <dbReference type="EMBL" id="KAK6924273.1"/>
    </source>
</evidence>
<dbReference type="FunFam" id="1.25.40.10:FF:000280">
    <property type="entry name" value="Pentatricopeptide repeat-containing protein"/>
    <property type="match status" value="1"/>
</dbReference>
<comment type="caution">
    <text evidence="3">The sequence shown here is derived from an EMBL/GenBank/DDBJ whole genome shotgun (WGS) entry which is preliminary data.</text>
</comment>
<dbReference type="Proteomes" id="UP001370490">
    <property type="component" value="Unassembled WGS sequence"/>
</dbReference>
<gene>
    <name evidence="3" type="ORF">RJ641_010473</name>
</gene>
<dbReference type="PANTHER" id="PTHR47926:SF346">
    <property type="entry name" value="PENTATRICOPEPTIDE REPEAT-CONTAINING PROTEIN"/>
    <property type="match status" value="1"/>
</dbReference>
<dbReference type="InterPro" id="IPR002885">
    <property type="entry name" value="PPR_rpt"/>
</dbReference>
<accession>A0AAN8Z8C9</accession>
<dbReference type="Pfam" id="PF12854">
    <property type="entry name" value="PPR_1"/>
    <property type="match status" value="1"/>
</dbReference>
<dbReference type="GO" id="GO:0003723">
    <property type="term" value="F:RNA binding"/>
    <property type="evidence" value="ECO:0007669"/>
    <property type="project" value="InterPro"/>
</dbReference>
<dbReference type="Pfam" id="PF13041">
    <property type="entry name" value="PPR_2"/>
    <property type="match status" value="2"/>
</dbReference>
<dbReference type="Gene3D" id="1.25.40.10">
    <property type="entry name" value="Tetratricopeptide repeat domain"/>
    <property type="match status" value="5"/>
</dbReference>
<evidence type="ECO:0000256" key="1">
    <source>
        <dbReference type="ARBA" id="ARBA00022737"/>
    </source>
</evidence>
<organism evidence="3 4">
    <name type="scientific">Dillenia turbinata</name>
    <dbReference type="NCBI Taxonomy" id="194707"/>
    <lineage>
        <taxon>Eukaryota</taxon>
        <taxon>Viridiplantae</taxon>
        <taxon>Streptophyta</taxon>
        <taxon>Embryophyta</taxon>
        <taxon>Tracheophyta</taxon>
        <taxon>Spermatophyta</taxon>
        <taxon>Magnoliopsida</taxon>
        <taxon>eudicotyledons</taxon>
        <taxon>Gunneridae</taxon>
        <taxon>Pentapetalae</taxon>
        <taxon>Dilleniales</taxon>
        <taxon>Dilleniaceae</taxon>
        <taxon>Dillenia</taxon>
    </lineage>
</organism>